<proteinExistence type="predicted"/>
<sequence>MTATSSLGFFPDTVHSTSTPLLCPSCLSKFTSASHGLDPGLKQLLYSHKPFNFSVSLGEVSRINAFLEETPHRLAMLNQSISELEHSLAALKNARQDLEQHSVNAQSIISAPIRKLPAELLDEIFAFYCFSQEGGYTLSWWDDAASVHLSCPPLKLSHVCSSWRKYLQSRPVFWSSLRFSSRGFRLNPGTFEILIKYLEYSRDHPLDLYYVEEDDFWPSPKVEEAVAILLDNSTRWRRATLSASEYSAEKWFVYATTMLKSLSSSDTSRIHLGHCPALEYLEIPAHLPWSEGIIDFLQTLSICPRLKTYYGSSFSWSGHDLDFSQITELSLTSFTGKSIGHLLRPLPALKSLALGSFIYAEDDVDDTWIQETGYHTSGLSELIVSTRTFYPDAWRFLRLPNLTELRVLGTGAVKFENFVHLSSMLLDSQCELRTLKLQFFVFIQKPMLDFIELFPSTQNLTVSFRNLDDIYMLVRGLKRNGDGSCLAPNLCSLTLAGRGHLADVQSFCDGICDVVVSRRTTITTPSTSGLQKLSLNLNLDHASACYLSNSLPTQLAPFIEEGLAFNISAAC</sequence>
<dbReference type="InterPro" id="IPR032675">
    <property type="entry name" value="LRR_dom_sf"/>
</dbReference>
<reference evidence="2 3" key="1">
    <citation type="submission" date="2014-04" db="EMBL/GenBank/DDBJ databases">
        <title>Evolutionary Origins and Diversification of the Mycorrhizal Mutualists.</title>
        <authorList>
            <consortium name="DOE Joint Genome Institute"/>
            <consortium name="Mycorrhizal Genomics Consortium"/>
            <person name="Kohler A."/>
            <person name="Kuo A."/>
            <person name="Nagy L.G."/>
            <person name="Floudas D."/>
            <person name="Copeland A."/>
            <person name="Barry K.W."/>
            <person name="Cichocki N."/>
            <person name="Veneault-Fourrey C."/>
            <person name="LaButti K."/>
            <person name="Lindquist E.A."/>
            <person name="Lipzen A."/>
            <person name="Lundell T."/>
            <person name="Morin E."/>
            <person name="Murat C."/>
            <person name="Riley R."/>
            <person name="Ohm R."/>
            <person name="Sun H."/>
            <person name="Tunlid A."/>
            <person name="Henrissat B."/>
            <person name="Grigoriev I.V."/>
            <person name="Hibbett D.S."/>
            <person name="Martin F."/>
        </authorList>
    </citation>
    <scope>NUCLEOTIDE SEQUENCE [LARGE SCALE GENOMIC DNA]</scope>
    <source>
        <strain evidence="2 3">FD-317 M1</strain>
    </source>
</reference>
<keyword evidence="1" id="KW-0175">Coiled coil</keyword>
<gene>
    <name evidence="2" type="ORF">GYMLUDRAFT_101222</name>
</gene>
<evidence type="ECO:0000256" key="1">
    <source>
        <dbReference type="SAM" id="Coils"/>
    </source>
</evidence>
<protein>
    <recommendedName>
        <fullName evidence="4">F-box domain-containing protein</fullName>
    </recommendedName>
</protein>
<feature type="coiled-coil region" evidence="1">
    <location>
        <begin position="74"/>
        <end position="101"/>
    </location>
</feature>
<accession>A0A0D0BMQ8</accession>
<dbReference type="EMBL" id="KN834885">
    <property type="protein sequence ID" value="KIK50774.1"/>
    <property type="molecule type" value="Genomic_DNA"/>
</dbReference>
<evidence type="ECO:0008006" key="4">
    <source>
        <dbReference type="Google" id="ProtNLM"/>
    </source>
</evidence>
<dbReference type="SUPFAM" id="SSF52047">
    <property type="entry name" value="RNI-like"/>
    <property type="match status" value="1"/>
</dbReference>
<dbReference type="OrthoDB" id="3365698at2759"/>
<evidence type="ECO:0000313" key="3">
    <source>
        <dbReference type="Proteomes" id="UP000053593"/>
    </source>
</evidence>
<name>A0A0D0BMQ8_9AGAR</name>
<keyword evidence="3" id="KW-1185">Reference proteome</keyword>
<organism evidence="2 3">
    <name type="scientific">Collybiopsis luxurians FD-317 M1</name>
    <dbReference type="NCBI Taxonomy" id="944289"/>
    <lineage>
        <taxon>Eukaryota</taxon>
        <taxon>Fungi</taxon>
        <taxon>Dikarya</taxon>
        <taxon>Basidiomycota</taxon>
        <taxon>Agaricomycotina</taxon>
        <taxon>Agaricomycetes</taxon>
        <taxon>Agaricomycetidae</taxon>
        <taxon>Agaricales</taxon>
        <taxon>Marasmiineae</taxon>
        <taxon>Omphalotaceae</taxon>
        <taxon>Collybiopsis</taxon>
        <taxon>Collybiopsis luxurians</taxon>
    </lineage>
</organism>
<dbReference type="AlphaFoldDB" id="A0A0D0BMQ8"/>
<dbReference type="Proteomes" id="UP000053593">
    <property type="component" value="Unassembled WGS sequence"/>
</dbReference>
<evidence type="ECO:0000313" key="2">
    <source>
        <dbReference type="EMBL" id="KIK50774.1"/>
    </source>
</evidence>
<dbReference type="Gene3D" id="3.80.10.10">
    <property type="entry name" value="Ribonuclease Inhibitor"/>
    <property type="match status" value="1"/>
</dbReference>
<dbReference type="HOGENOM" id="CLU_541899_0_0_1"/>